<evidence type="ECO:0000256" key="1">
    <source>
        <dbReference type="SAM" id="MobiDB-lite"/>
    </source>
</evidence>
<dbReference type="EMBL" id="CAJQZP010000885">
    <property type="protein sequence ID" value="CAG4993501.1"/>
    <property type="molecule type" value="Genomic_DNA"/>
</dbReference>
<comment type="caution">
    <text evidence="2">The sequence shown here is derived from an EMBL/GenBank/DDBJ whole genome shotgun (WGS) entry which is preliminary data.</text>
</comment>
<feature type="region of interest" description="Disordered" evidence="1">
    <location>
        <begin position="56"/>
        <end position="118"/>
    </location>
</feature>
<proteinExistence type="predicted"/>
<name>A0A8S3WZW5_PARAO</name>
<evidence type="ECO:0000313" key="3">
    <source>
        <dbReference type="Proteomes" id="UP000691718"/>
    </source>
</evidence>
<feature type="compositionally biased region" description="Basic and acidic residues" evidence="1">
    <location>
        <begin position="94"/>
        <end position="103"/>
    </location>
</feature>
<accession>A0A8S3WZW5</accession>
<dbReference type="AlphaFoldDB" id="A0A8S3WZW5"/>
<dbReference type="Proteomes" id="UP000691718">
    <property type="component" value="Unassembled WGS sequence"/>
</dbReference>
<protein>
    <submittedName>
        <fullName evidence="2">(apollo) hypothetical protein</fullName>
    </submittedName>
</protein>
<gene>
    <name evidence="2" type="ORF">PAPOLLO_LOCUS12515</name>
</gene>
<evidence type="ECO:0000313" key="2">
    <source>
        <dbReference type="EMBL" id="CAG4993501.1"/>
    </source>
</evidence>
<organism evidence="2 3">
    <name type="scientific">Parnassius apollo</name>
    <name type="common">Apollo butterfly</name>
    <name type="synonym">Papilio apollo</name>
    <dbReference type="NCBI Taxonomy" id="110799"/>
    <lineage>
        <taxon>Eukaryota</taxon>
        <taxon>Metazoa</taxon>
        <taxon>Ecdysozoa</taxon>
        <taxon>Arthropoda</taxon>
        <taxon>Hexapoda</taxon>
        <taxon>Insecta</taxon>
        <taxon>Pterygota</taxon>
        <taxon>Neoptera</taxon>
        <taxon>Endopterygota</taxon>
        <taxon>Lepidoptera</taxon>
        <taxon>Glossata</taxon>
        <taxon>Ditrysia</taxon>
        <taxon>Papilionoidea</taxon>
        <taxon>Papilionidae</taxon>
        <taxon>Parnassiinae</taxon>
        <taxon>Parnassini</taxon>
        <taxon>Parnassius</taxon>
        <taxon>Parnassius</taxon>
    </lineage>
</organism>
<feature type="compositionally biased region" description="Low complexity" evidence="1">
    <location>
        <begin position="60"/>
        <end position="71"/>
    </location>
</feature>
<reference evidence="2" key="1">
    <citation type="submission" date="2021-04" db="EMBL/GenBank/DDBJ databases">
        <authorList>
            <person name="Tunstrom K."/>
        </authorList>
    </citation>
    <scope>NUCLEOTIDE SEQUENCE</scope>
</reference>
<sequence length="148" mass="16706">MTTILQYLHNPEEYFKEIAETRQDNHPEFPKMSCDEMITSITELIHRLKEQTLNSLQNRSAMSSPAAAYASGEKETSEDDTGTNSSTSSVMGKELNKSIEKSMTKKQNRSQIGEEEEDNIQTLIRIEMTLYENGGTGGRFSMQLTINS</sequence>
<keyword evidence="3" id="KW-1185">Reference proteome</keyword>